<dbReference type="GO" id="GO:0030151">
    <property type="term" value="F:molybdenum ion binding"/>
    <property type="evidence" value="ECO:0007669"/>
    <property type="project" value="InterPro"/>
</dbReference>
<dbReference type="SUPFAM" id="SSF50800">
    <property type="entry name" value="PK beta-barrel domain-like"/>
    <property type="match status" value="1"/>
</dbReference>
<dbReference type="eggNOG" id="COG2258">
    <property type="taxonomic scope" value="Bacteria"/>
</dbReference>
<evidence type="ECO:0000313" key="2">
    <source>
        <dbReference type="EMBL" id="ABO49193.1"/>
    </source>
</evidence>
<dbReference type="OrthoDB" id="9786134at2"/>
<dbReference type="PROSITE" id="PS51340">
    <property type="entry name" value="MOSC"/>
    <property type="match status" value="1"/>
</dbReference>
<dbReference type="GO" id="GO:0030170">
    <property type="term" value="F:pyridoxal phosphate binding"/>
    <property type="evidence" value="ECO:0007669"/>
    <property type="project" value="InterPro"/>
</dbReference>
<evidence type="ECO:0000313" key="3">
    <source>
        <dbReference type="Proteomes" id="UP000001556"/>
    </source>
</evidence>
<dbReference type="InterPro" id="IPR011037">
    <property type="entry name" value="Pyrv_Knase-like_insert_dom_sf"/>
</dbReference>
<organism evidence="2 3">
    <name type="scientific">Desulforamulus reducens (strain ATCC BAA-1160 / DSM 100696 / MI-1)</name>
    <name type="common">Desulfotomaculum reducens</name>
    <dbReference type="NCBI Taxonomy" id="349161"/>
    <lineage>
        <taxon>Bacteria</taxon>
        <taxon>Bacillati</taxon>
        <taxon>Bacillota</taxon>
        <taxon>Clostridia</taxon>
        <taxon>Eubacteriales</taxon>
        <taxon>Peptococcaceae</taxon>
        <taxon>Desulforamulus</taxon>
    </lineage>
</organism>
<dbReference type="InterPro" id="IPR005302">
    <property type="entry name" value="MoCF_Sase_C"/>
</dbReference>
<proteinExistence type="predicted"/>
<protein>
    <submittedName>
        <fullName evidence="2">MOSC domain protein</fullName>
    </submittedName>
</protein>
<dbReference type="GO" id="GO:0003824">
    <property type="term" value="F:catalytic activity"/>
    <property type="evidence" value="ECO:0007669"/>
    <property type="project" value="InterPro"/>
</dbReference>
<feature type="domain" description="MOSC" evidence="1">
    <location>
        <begin position="18"/>
        <end position="138"/>
    </location>
</feature>
<dbReference type="EMBL" id="CP000612">
    <property type="protein sequence ID" value="ABO49193.1"/>
    <property type="molecule type" value="Genomic_DNA"/>
</dbReference>
<dbReference type="AlphaFoldDB" id="A4J290"/>
<name>A4J290_DESRM</name>
<evidence type="ECO:0000259" key="1">
    <source>
        <dbReference type="PROSITE" id="PS51340"/>
    </source>
</evidence>
<dbReference type="HOGENOM" id="CLU_122785_1_0_9"/>
<accession>A4J290</accession>
<dbReference type="Proteomes" id="UP000001556">
    <property type="component" value="Chromosome"/>
</dbReference>
<keyword evidence="3" id="KW-1185">Reference proteome</keyword>
<dbReference type="KEGG" id="drm:Dred_0654"/>
<reference evidence="2 3" key="1">
    <citation type="submission" date="2007-03" db="EMBL/GenBank/DDBJ databases">
        <title>Complete sequence of Desulfotomaculum reducens MI-1.</title>
        <authorList>
            <consortium name="US DOE Joint Genome Institute"/>
            <person name="Copeland A."/>
            <person name="Lucas S."/>
            <person name="Lapidus A."/>
            <person name="Barry K."/>
            <person name="Detter J.C."/>
            <person name="Glavina del Rio T."/>
            <person name="Hammon N."/>
            <person name="Israni S."/>
            <person name="Dalin E."/>
            <person name="Tice H."/>
            <person name="Pitluck S."/>
            <person name="Sims D."/>
            <person name="Brettin T."/>
            <person name="Bruce D."/>
            <person name="Han C."/>
            <person name="Tapia R."/>
            <person name="Schmutz J."/>
            <person name="Larimer F."/>
            <person name="Land M."/>
            <person name="Hauser L."/>
            <person name="Kyrpides N."/>
            <person name="Kim E."/>
            <person name="Tebo B.M."/>
            <person name="Richardson P."/>
        </authorList>
    </citation>
    <scope>NUCLEOTIDE SEQUENCE [LARGE SCALE GENOMIC DNA]</scope>
    <source>
        <strain evidence="2 3">MI-1</strain>
    </source>
</reference>
<dbReference type="PANTHER" id="PTHR36930">
    <property type="entry name" value="METAL-SULFUR CLUSTER BIOSYNTHESIS PROTEINS YUAD-RELATED"/>
    <property type="match status" value="1"/>
</dbReference>
<dbReference type="RefSeq" id="WP_011877029.1">
    <property type="nucleotide sequence ID" value="NC_009253.1"/>
</dbReference>
<sequence>MGEVLAINVSAVRGIEKNSINEVMVVEGWGLEGDAHGGDWSKQVSIFPVEAMEKVPLHKKQEVLSGGYTENFTIAGINPDQIKVGTKVKLGEAIIEIFHVGKEIFKESGRPYIVSREGRFGKVIKGGLVKVGDKIIVEA</sequence>
<dbReference type="InterPro" id="IPR052716">
    <property type="entry name" value="MOSC_domain"/>
</dbReference>
<gene>
    <name evidence="2" type="ordered locus">Dred_0654</name>
</gene>
<dbReference type="STRING" id="349161.Dred_0654"/>
<dbReference type="PANTHER" id="PTHR36930:SF1">
    <property type="entry name" value="MOSC DOMAIN-CONTAINING PROTEIN"/>
    <property type="match status" value="1"/>
</dbReference>
<dbReference type="Gene3D" id="2.40.33.20">
    <property type="entry name" value="PK beta-barrel domain-like"/>
    <property type="match status" value="1"/>
</dbReference>